<reference evidence="2" key="2">
    <citation type="submission" date="2019-02" db="EMBL/GenBank/DDBJ databases">
        <title>Opniocepnalus argus Var Kimnra genome.</title>
        <authorList>
            <person name="Zhou C."/>
            <person name="Xiao S."/>
        </authorList>
    </citation>
    <scope>NUCLEOTIDE SEQUENCE [LARGE SCALE GENOMIC DNA]</scope>
</reference>
<proteinExistence type="predicted"/>
<name>A0A6G1QFF8_CHAAH</name>
<dbReference type="AlphaFoldDB" id="A0A6G1QFF8"/>
<reference evidence="1 2" key="1">
    <citation type="submission" date="2019-02" db="EMBL/GenBank/DDBJ databases">
        <title>Opniocepnalus argus genome.</title>
        <authorList>
            <person name="Zhou C."/>
            <person name="Xiao S."/>
        </authorList>
    </citation>
    <scope>NUCLEOTIDE SEQUENCE [LARGE SCALE GENOMIC DNA]</scope>
    <source>
        <strain evidence="1">OARG1902GOOAL</strain>
        <tissue evidence="1">Muscle</tissue>
    </source>
</reference>
<accession>A0A6G1QFF8</accession>
<evidence type="ECO:0000313" key="2">
    <source>
        <dbReference type="Proteomes" id="UP000503349"/>
    </source>
</evidence>
<keyword evidence="2" id="KW-1185">Reference proteome</keyword>
<gene>
    <name evidence="1" type="ORF">EXN66_Car017089</name>
</gene>
<dbReference type="Proteomes" id="UP000503349">
    <property type="component" value="Chromosome 16"/>
</dbReference>
<sequence>MTDDHKQEYMCFRKSAQLSYEKRESMALAGIYEEHPKQTHFPAQLASTQGQK</sequence>
<protein>
    <submittedName>
        <fullName evidence="1">Uncharacterized protein</fullName>
    </submittedName>
</protein>
<evidence type="ECO:0000313" key="1">
    <source>
        <dbReference type="EMBL" id="KAF3701401.1"/>
    </source>
</evidence>
<dbReference type="EMBL" id="CM015727">
    <property type="protein sequence ID" value="KAF3701401.1"/>
    <property type="molecule type" value="Genomic_DNA"/>
</dbReference>
<organism evidence="1 2">
    <name type="scientific">Channa argus</name>
    <name type="common">Northern snakehead</name>
    <name type="synonym">Ophicephalus argus</name>
    <dbReference type="NCBI Taxonomy" id="215402"/>
    <lineage>
        <taxon>Eukaryota</taxon>
        <taxon>Metazoa</taxon>
        <taxon>Chordata</taxon>
        <taxon>Craniata</taxon>
        <taxon>Vertebrata</taxon>
        <taxon>Euteleostomi</taxon>
        <taxon>Actinopterygii</taxon>
        <taxon>Neopterygii</taxon>
        <taxon>Teleostei</taxon>
        <taxon>Neoteleostei</taxon>
        <taxon>Acanthomorphata</taxon>
        <taxon>Anabantaria</taxon>
        <taxon>Anabantiformes</taxon>
        <taxon>Channoidei</taxon>
        <taxon>Channidae</taxon>
        <taxon>Channa</taxon>
    </lineage>
</organism>